<evidence type="ECO:0000313" key="2">
    <source>
        <dbReference type="EMBL" id="GFO15905.1"/>
    </source>
</evidence>
<evidence type="ECO:0000256" key="1">
    <source>
        <dbReference type="SAM" id="MobiDB-lite"/>
    </source>
</evidence>
<name>A0AAV4B8S0_9GAST</name>
<gene>
    <name evidence="2" type="ORF">PoB_004241000</name>
</gene>
<proteinExistence type="predicted"/>
<feature type="region of interest" description="Disordered" evidence="1">
    <location>
        <begin position="1"/>
        <end position="80"/>
    </location>
</feature>
<accession>A0AAV4B8S0</accession>
<dbReference type="Proteomes" id="UP000735302">
    <property type="component" value="Unassembled WGS sequence"/>
</dbReference>
<reference evidence="2 3" key="1">
    <citation type="journal article" date="2021" name="Elife">
        <title>Chloroplast acquisition without the gene transfer in kleptoplastic sea slugs, Plakobranchus ocellatus.</title>
        <authorList>
            <person name="Maeda T."/>
            <person name="Takahashi S."/>
            <person name="Yoshida T."/>
            <person name="Shimamura S."/>
            <person name="Takaki Y."/>
            <person name="Nagai Y."/>
            <person name="Toyoda A."/>
            <person name="Suzuki Y."/>
            <person name="Arimoto A."/>
            <person name="Ishii H."/>
            <person name="Satoh N."/>
            <person name="Nishiyama T."/>
            <person name="Hasebe M."/>
            <person name="Maruyama T."/>
            <person name="Minagawa J."/>
            <person name="Obokata J."/>
            <person name="Shigenobu S."/>
        </authorList>
    </citation>
    <scope>NUCLEOTIDE SEQUENCE [LARGE SCALE GENOMIC DNA]</scope>
</reference>
<dbReference type="AlphaFoldDB" id="A0AAV4B8S0"/>
<sequence>MSWKKSASHAQTSSLSTWVQDKGQFSPESVNDPSSLELAEHYSPPKLPRTTATAPAPWNRYTSSTGSNNTGVEISFSSSSDSLPTNMLEGYQMASPDSIYHQQTRLTVTSEVQEESSPFQLTVKPYVSKRKKPGLVTNFHSESMSSSPSISGHPFGHQYHQSYNFSNSFGFQVNHPTYSTPYHQPNGCSASGNGAHGISVNSQFPNNFSQPFTPAVKAKTFTPTPVSSSSNQALRRIATPLLQKQNKKTS</sequence>
<feature type="compositionally biased region" description="Polar residues" evidence="1">
    <location>
        <begin position="8"/>
        <end position="19"/>
    </location>
</feature>
<keyword evidence="3" id="KW-1185">Reference proteome</keyword>
<organism evidence="2 3">
    <name type="scientific">Plakobranchus ocellatus</name>
    <dbReference type="NCBI Taxonomy" id="259542"/>
    <lineage>
        <taxon>Eukaryota</taxon>
        <taxon>Metazoa</taxon>
        <taxon>Spiralia</taxon>
        <taxon>Lophotrochozoa</taxon>
        <taxon>Mollusca</taxon>
        <taxon>Gastropoda</taxon>
        <taxon>Heterobranchia</taxon>
        <taxon>Euthyneura</taxon>
        <taxon>Panpulmonata</taxon>
        <taxon>Sacoglossa</taxon>
        <taxon>Placobranchoidea</taxon>
        <taxon>Plakobranchidae</taxon>
        <taxon>Plakobranchus</taxon>
    </lineage>
</organism>
<feature type="compositionally biased region" description="Polar residues" evidence="1">
    <location>
        <begin position="221"/>
        <end position="233"/>
    </location>
</feature>
<feature type="region of interest" description="Disordered" evidence="1">
    <location>
        <begin position="219"/>
        <end position="250"/>
    </location>
</feature>
<protein>
    <submittedName>
        <fullName evidence="2">Uncharacterized protein</fullName>
    </submittedName>
</protein>
<comment type="caution">
    <text evidence="2">The sequence shown here is derived from an EMBL/GenBank/DDBJ whole genome shotgun (WGS) entry which is preliminary data.</text>
</comment>
<evidence type="ECO:0000313" key="3">
    <source>
        <dbReference type="Proteomes" id="UP000735302"/>
    </source>
</evidence>
<dbReference type="EMBL" id="BLXT01004632">
    <property type="protein sequence ID" value="GFO15905.1"/>
    <property type="molecule type" value="Genomic_DNA"/>
</dbReference>
<feature type="compositionally biased region" description="Polar residues" evidence="1">
    <location>
        <begin position="60"/>
        <end position="80"/>
    </location>
</feature>